<gene>
    <name evidence="6" type="ORF">SAMN02745775_12137</name>
</gene>
<dbReference type="GO" id="GO:1901909">
    <property type="term" value="P:diadenosine hexaphosphate catabolic process"/>
    <property type="evidence" value="ECO:0007669"/>
    <property type="project" value="TreeGrafter"/>
</dbReference>
<keyword evidence="7" id="KW-1185">Reference proteome</keyword>
<dbReference type="STRING" id="1123062.SAMN02745775_12137"/>
<dbReference type="CDD" id="cd04666">
    <property type="entry name" value="NUDIX_DIPP2_like_Nudt4"/>
    <property type="match status" value="1"/>
</dbReference>
<dbReference type="GO" id="GO:0071543">
    <property type="term" value="P:diphosphoinositol polyphosphate metabolic process"/>
    <property type="evidence" value="ECO:0007669"/>
    <property type="project" value="TreeGrafter"/>
</dbReference>
<dbReference type="EMBL" id="FOSQ01000021">
    <property type="protein sequence ID" value="SFL11436.1"/>
    <property type="molecule type" value="Genomic_DNA"/>
</dbReference>
<evidence type="ECO:0000313" key="7">
    <source>
        <dbReference type="Proteomes" id="UP000199473"/>
    </source>
</evidence>
<proteinExistence type="predicted"/>
<dbReference type="AlphaFoldDB" id="A0A1I4F3T6"/>
<evidence type="ECO:0000256" key="3">
    <source>
        <dbReference type="ARBA" id="ARBA00022801"/>
    </source>
</evidence>
<evidence type="ECO:0000256" key="2">
    <source>
        <dbReference type="ARBA" id="ARBA00022723"/>
    </source>
</evidence>
<comment type="cofactor">
    <cofactor evidence="1">
        <name>Mg(2+)</name>
        <dbReference type="ChEBI" id="CHEBI:18420"/>
    </cofactor>
</comment>
<dbReference type="Gene3D" id="3.90.79.10">
    <property type="entry name" value="Nucleoside Triphosphate Pyrophosphohydrolase"/>
    <property type="match status" value="1"/>
</dbReference>
<dbReference type="Pfam" id="PF00293">
    <property type="entry name" value="NUDIX"/>
    <property type="match status" value="1"/>
</dbReference>
<dbReference type="PROSITE" id="PS51462">
    <property type="entry name" value="NUDIX"/>
    <property type="match status" value="1"/>
</dbReference>
<dbReference type="PANTHER" id="PTHR12629:SF0">
    <property type="entry name" value="DIPHOSPHOINOSITOL-POLYPHOSPHATE DIPHOSPHATASE"/>
    <property type="match status" value="1"/>
</dbReference>
<dbReference type="InterPro" id="IPR015797">
    <property type="entry name" value="NUDIX_hydrolase-like_dom_sf"/>
</dbReference>
<dbReference type="GO" id="GO:0034432">
    <property type="term" value="F:bis(5'-adenosyl)-pentaphosphatase activity"/>
    <property type="evidence" value="ECO:0007669"/>
    <property type="project" value="TreeGrafter"/>
</dbReference>
<dbReference type="GO" id="GO:0005737">
    <property type="term" value="C:cytoplasm"/>
    <property type="evidence" value="ECO:0007669"/>
    <property type="project" value="TreeGrafter"/>
</dbReference>
<sequence length="149" mass="16410">MPDGMMLGGGTPAGELRRQCAAVPLLGAAGDLRVVLVTSRETRRWVVPKGWVEPGEAPHVSAAREAFEEAGLEGEAEADPLGIYAYDKRKANGVLLPCEVLVFRYRVNRLLSEWPERHQRERRLFRPEAAAALVLEPDLARLLRSLATG</sequence>
<keyword evidence="3" id="KW-0378">Hydrolase</keyword>
<reference evidence="6 7" key="1">
    <citation type="submission" date="2016-10" db="EMBL/GenBank/DDBJ databases">
        <authorList>
            <person name="de Groot N.N."/>
        </authorList>
    </citation>
    <scope>NUCLEOTIDE SEQUENCE [LARGE SCALE GENOMIC DNA]</scope>
    <source>
        <strain evidence="6 7">DSM 19981</strain>
    </source>
</reference>
<dbReference type="PANTHER" id="PTHR12629">
    <property type="entry name" value="DIPHOSPHOINOSITOL POLYPHOSPHATE PHOSPHOHYDROLASE"/>
    <property type="match status" value="1"/>
</dbReference>
<organism evidence="6 7">
    <name type="scientific">Falsiroseomonas stagni DSM 19981</name>
    <dbReference type="NCBI Taxonomy" id="1123062"/>
    <lineage>
        <taxon>Bacteria</taxon>
        <taxon>Pseudomonadati</taxon>
        <taxon>Pseudomonadota</taxon>
        <taxon>Alphaproteobacteria</taxon>
        <taxon>Acetobacterales</taxon>
        <taxon>Roseomonadaceae</taxon>
        <taxon>Falsiroseomonas</taxon>
    </lineage>
</organism>
<dbReference type="GO" id="GO:0034431">
    <property type="term" value="F:bis(5'-adenosyl)-hexaphosphatase activity"/>
    <property type="evidence" value="ECO:0007669"/>
    <property type="project" value="TreeGrafter"/>
</dbReference>
<dbReference type="SUPFAM" id="SSF55811">
    <property type="entry name" value="Nudix"/>
    <property type="match status" value="1"/>
</dbReference>
<dbReference type="GO" id="GO:1901907">
    <property type="term" value="P:diadenosine pentaphosphate catabolic process"/>
    <property type="evidence" value="ECO:0007669"/>
    <property type="project" value="TreeGrafter"/>
</dbReference>
<evidence type="ECO:0000256" key="4">
    <source>
        <dbReference type="ARBA" id="ARBA00022842"/>
    </source>
</evidence>
<protein>
    <submittedName>
        <fullName evidence="6">8-oxo-dGTP pyrophosphatase MutT, NUDIX family</fullName>
    </submittedName>
</protein>
<keyword evidence="2" id="KW-0479">Metal-binding</keyword>
<dbReference type="InterPro" id="IPR000086">
    <property type="entry name" value="NUDIX_hydrolase_dom"/>
</dbReference>
<dbReference type="InterPro" id="IPR047198">
    <property type="entry name" value="DDP-like_NUDIX"/>
</dbReference>
<keyword evidence="4" id="KW-0460">Magnesium</keyword>
<dbReference type="GO" id="GO:0000298">
    <property type="term" value="F:endopolyphosphatase activity"/>
    <property type="evidence" value="ECO:0007669"/>
    <property type="project" value="TreeGrafter"/>
</dbReference>
<evidence type="ECO:0000256" key="1">
    <source>
        <dbReference type="ARBA" id="ARBA00001946"/>
    </source>
</evidence>
<evidence type="ECO:0000259" key="5">
    <source>
        <dbReference type="PROSITE" id="PS51462"/>
    </source>
</evidence>
<dbReference type="GO" id="GO:0008486">
    <property type="term" value="F:diphosphoinositol-polyphosphate diphosphatase activity"/>
    <property type="evidence" value="ECO:0007669"/>
    <property type="project" value="TreeGrafter"/>
</dbReference>
<dbReference type="GO" id="GO:0046872">
    <property type="term" value="F:metal ion binding"/>
    <property type="evidence" value="ECO:0007669"/>
    <property type="project" value="UniProtKB-KW"/>
</dbReference>
<accession>A0A1I4F3T6</accession>
<dbReference type="Proteomes" id="UP000199473">
    <property type="component" value="Unassembled WGS sequence"/>
</dbReference>
<evidence type="ECO:0000313" key="6">
    <source>
        <dbReference type="EMBL" id="SFL11436.1"/>
    </source>
</evidence>
<dbReference type="GO" id="GO:1901911">
    <property type="term" value="P:adenosine 5'-(hexahydrogen pentaphosphate) catabolic process"/>
    <property type="evidence" value="ECO:0007669"/>
    <property type="project" value="TreeGrafter"/>
</dbReference>
<dbReference type="RefSeq" id="WP_245762299.1">
    <property type="nucleotide sequence ID" value="NZ_FOSQ01000021.1"/>
</dbReference>
<name>A0A1I4F3T6_9PROT</name>
<feature type="domain" description="Nudix hydrolase" evidence="5">
    <location>
        <begin position="16"/>
        <end position="147"/>
    </location>
</feature>